<comment type="caution">
    <text evidence="1">The sequence shown here is derived from an EMBL/GenBank/DDBJ whole genome shotgun (WGS) entry which is preliminary data.</text>
</comment>
<keyword evidence="2" id="KW-1185">Reference proteome</keyword>
<organism evidence="1 2">
    <name type="scientific">Solanum tuberosum</name>
    <name type="common">Potato</name>
    <dbReference type="NCBI Taxonomy" id="4113"/>
    <lineage>
        <taxon>Eukaryota</taxon>
        <taxon>Viridiplantae</taxon>
        <taxon>Streptophyta</taxon>
        <taxon>Embryophyta</taxon>
        <taxon>Tracheophyta</taxon>
        <taxon>Spermatophyta</taxon>
        <taxon>Magnoliopsida</taxon>
        <taxon>eudicotyledons</taxon>
        <taxon>Gunneridae</taxon>
        <taxon>Pentapetalae</taxon>
        <taxon>asterids</taxon>
        <taxon>lamiids</taxon>
        <taxon>Solanales</taxon>
        <taxon>Solanaceae</taxon>
        <taxon>Solanoideae</taxon>
        <taxon>Solaneae</taxon>
        <taxon>Solanum</taxon>
    </lineage>
</organism>
<sequence length="104" mass="11511">MGSTYSSLGATWFHPNVVSTILLAPPAATFVENLGWNSTARTKETQCTAFRLSPFGTIGEKWASELDLSSFEAVVDVVFEQSSRRRGLAVYFDVVNVVDKFWVT</sequence>
<evidence type="ECO:0000313" key="2">
    <source>
        <dbReference type="Proteomes" id="UP000826656"/>
    </source>
</evidence>
<accession>A0ABQ7VQC6</accession>
<name>A0ABQ7VQC6_SOLTU</name>
<reference evidence="1 2" key="1">
    <citation type="journal article" date="2021" name="bioRxiv">
        <title>Chromosome-scale and haplotype-resolved genome assembly of a tetraploid potato cultivar.</title>
        <authorList>
            <person name="Sun H."/>
            <person name="Jiao W.-B."/>
            <person name="Krause K."/>
            <person name="Campoy J.A."/>
            <person name="Goel M."/>
            <person name="Folz-Donahue K."/>
            <person name="Kukat C."/>
            <person name="Huettel B."/>
            <person name="Schneeberger K."/>
        </authorList>
    </citation>
    <scope>NUCLEOTIDE SEQUENCE [LARGE SCALE GENOMIC DNA]</scope>
    <source>
        <strain evidence="1">SolTubOtavaFocal</strain>
        <tissue evidence="1">Leaves</tissue>
    </source>
</reference>
<evidence type="ECO:0000313" key="1">
    <source>
        <dbReference type="EMBL" id="KAH0769980.1"/>
    </source>
</evidence>
<dbReference type="Proteomes" id="UP000826656">
    <property type="component" value="Unassembled WGS sequence"/>
</dbReference>
<proteinExistence type="predicted"/>
<dbReference type="EMBL" id="JAIVGD010000011">
    <property type="protein sequence ID" value="KAH0769980.1"/>
    <property type="molecule type" value="Genomic_DNA"/>
</dbReference>
<protein>
    <submittedName>
        <fullName evidence="1">Uncharacterized protein</fullName>
    </submittedName>
</protein>
<gene>
    <name evidence="1" type="ORF">KY290_013961</name>
</gene>